<gene>
    <name evidence="1" type="ORF">G113_20702</name>
</gene>
<protein>
    <submittedName>
        <fullName evidence="1">Uncharacterized protein</fullName>
    </submittedName>
</protein>
<evidence type="ECO:0000313" key="1">
    <source>
        <dbReference type="EMBL" id="EOD53243.1"/>
    </source>
</evidence>
<accession>R1EZN1</accession>
<keyword evidence="2" id="KW-1185">Reference proteome</keyword>
<comment type="caution">
    <text evidence="1">The sequence shown here is derived from an EMBL/GenBank/DDBJ whole genome shotgun (WGS) entry which is preliminary data.</text>
</comment>
<reference evidence="1 2" key="1">
    <citation type="journal article" date="2013" name="Genome Announc.">
        <title>Draft Genome Sequence of Aeromonas molluscorum Strain 848TT, Isolated from Bivalve Molluscs.</title>
        <authorList>
            <person name="Spataro N."/>
            <person name="Farfan M."/>
            <person name="Albarral V."/>
            <person name="Sanglas A."/>
            <person name="Loren J.G."/>
            <person name="Fuste M.C."/>
            <person name="Bosch E."/>
        </authorList>
    </citation>
    <scope>NUCLEOTIDE SEQUENCE [LARGE SCALE GENOMIC DNA]</scope>
    <source>
        <strain evidence="1 2">848</strain>
    </source>
</reference>
<proteinExistence type="predicted"/>
<organism evidence="1 2">
    <name type="scientific">Aeromonas molluscorum 848</name>
    <dbReference type="NCBI Taxonomy" id="1268236"/>
    <lineage>
        <taxon>Bacteria</taxon>
        <taxon>Pseudomonadati</taxon>
        <taxon>Pseudomonadota</taxon>
        <taxon>Gammaproteobacteria</taxon>
        <taxon>Aeromonadales</taxon>
        <taxon>Aeromonadaceae</taxon>
        <taxon>Aeromonas</taxon>
    </lineage>
</organism>
<name>R1EZN1_9GAMM</name>
<sequence>MKSCNDEVIAVLEVKGKDWNLRRTFKYDTHFVGLDTYLIHKDKYCKPIVIVTESPHIEEFKVSNLNDLTSNKPVSARPVNGRTGLNIIKFLVELLKNEDLLTESGSYPVIVINALQEQCSEGNTDTNIHRTKNFIKLWPERKHFLQERLITLTPTLVINACTMGNFYIDENLDAYSDGGRDKFGAYFLQLVKDEIGYIQCYDTSVKCEDDIGIIGQADLSGMVMHIILEVYDYQYFIKKQRTHHHGHMIKTNI</sequence>
<evidence type="ECO:0000313" key="2">
    <source>
        <dbReference type="Proteomes" id="UP000013526"/>
    </source>
</evidence>
<dbReference type="AlphaFoldDB" id="R1EZN1"/>
<dbReference type="Proteomes" id="UP000013526">
    <property type="component" value="Unassembled WGS sequence"/>
</dbReference>
<dbReference type="EMBL" id="AQGQ01000279">
    <property type="protein sequence ID" value="EOD53243.1"/>
    <property type="molecule type" value="Genomic_DNA"/>
</dbReference>